<feature type="binding site" evidence="10">
    <location>
        <position position="107"/>
    </location>
    <ligand>
        <name>Zn(2+)</name>
        <dbReference type="ChEBI" id="CHEBI:29105"/>
        <label>1</label>
    </ligand>
</feature>
<dbReference type="GO" id="GO:0006508">
    <property type="term" value="P:proteolysis"/>
    <property type="evidence" value="ECO:0007669"/>
    <property type="project" value="UniProtKB-KW"/>
</dbReference>
<dbReference type="WBParaSite" id="MBELARI_LOCUS7370">
    <property type="protein sequence ID" value="MBELARI_LOCUS7370"/>
    <property type="gene ID" value="MBELARI_LOCUS7370"/>
</dbReference>
<dbReference type="PRINTS" id="PR00138">
    <property type="entry name" value="MATRIXIN"/>
</dbReference>
<evidence type="ECO:0000256" key="2">
    <source>
        <dbReference type="ARBA" id="ARBA00022670"/>
    </source>
</evidence>
<evidence type="ECO:0000256" key="3">
    <source>
        <dbReference type="ARBA" id="ARBA00022723"/>
    </source>
</evidence>
<proteinExistence type="inferred from homology"/>
<protein>
    <recommendedName>
        <fullName evidence="11">Peptidase metallopeptidase domain-containing protein</fullName>
    </recommendedName>
</protein>
<accession>A0AAF3FKE7</accession>
<name>A0AAF3FKE7_9BILA</name>
<reference evidence="13" key="1">
    <citation type="submission" date="2024-02" db="UniProtKB">
        <authorList>
            <consortium name="WormBaseParasite"/>
        </authorList>
    </citation>
    <scope>IDENTIFICATION</scope>
</reference>
<dbReference type="GO" id="GO:0005615">
    <property type="term" value="C:extracellular space"/>
    <property type="evidence" value="ECO:0007669"/>
    <property type="project" value="TreeGrafter"/>
</dbReference>
<keyword evidence="2" id="KW-0645">Protease</keyword>
<evidence type="ECO:0000256" key="5">
    <source>
        <dbReference type="ARBA" id="ARBA00022801"/>
    </source>
</evidence>
<dbReference type="SUPFAM" id="SSF50923">
    <property type="entry name" value="Hemopexin-like domain"/>
    <property type="match status" value="1"/>
</dbReference>
<dbReference type="InterPro" id="IPR006026">
    <property type="entry name" value="Peptidase_Metallo"/>
</dbReference>
<keyword evidence="7" id="KW-0482">Metalloprotease</keyword>
<evidence type="ECO:0000256" key="8">
    <source>
        <dbReference type="PIRSR" id="PIRSR001191-1"/>
    </source>
</evidence>
<dbReference type="PANTHER" id="PTHR10201:SF291">
    <property type="entry name" value="MATRIX METALLOPROTEINASE 1, ISOFORM C-RELATED"/>
    <property type="match status" value="1"/>
</dbReference>
<feature type="binding site" evidence="10">
    <location>
        <position position="258"/>
    </location>
    <ligand>
        <name>Ca(2+)</name>
        <dbReference type="ChEBI" id="CHEBI:29108"/>
        <label>4</label>
    </ligand>
</feature>
<evidence type="ECO:0000256" key="10">
    <source>
        <dbReference type="PIRSR" id="PIRSR621190-2"/>
    </source>
</evidence>
<keyword evidence="3 9" id="KW-0479">Metal-binding</keyword>
<dbReference type="Gene3D" id="3.40.390.10">
    <property type="entry name" value="Collagenase (Catalytic Domain)"/>
    <property type="match status" value="1"/>
</dbReference>
<keyword evidence="12" id="KW-1185">Reference proteome</keyword>
<feature type="binding site" evidence="10">
    <location>
        <position position="138"/>
    </location>
    <ligand>
        <name>Ca(2+)</name>
        <dbReference type="ChEBI" id="CHEBI:29108"/>
        <label>1</label>
    </ligand>
</feature>
<dbReference type="InterPro" id="IPR036375">
    <property type="entry name" value="Hemopexin-like_dom_sf"/>
</dbReference>
<dbReference type="Pfam" id="PF00413">
    <property type="entry name" value="Peptidase_M10"/>
    <property type="match status" value="1"/>
</dbReference>
<dbReference type="Proteomes" id="UP000887575">
    <property type="component" value="Unassembled WGS sequence"/>
</dbReference>
<feature type="active site" evidence="8">
    <location>
        <position position="164"/>
    </location>
</feature>
<dbReference type="InterPro" id="IPR024079">
    <property type="entry name" value="MetalloPept_cat_dom_sf"/>
</dbReference>
<sequence>MFYHLFTIGYLIANVKSFPVSASTPIDRFAKDFLFQFGYYENHLGYGEDVKNNEEMTRKAISENVTKEEIRAAARLAFDKWEEVTPLQFHEVPSNGTLKLSFEIGAHKRPGYLCDPFDADGPVYAHTLEKLGLVHFNDEKQWTFRNQRQIVSGFLDLIAVAVHEIGHAIGLNHLPNPDAIMYSVYDTEIRRNGKYVEPKLHQDDIDAAQRVHGSKTTATTADAATTVATKIATPSTPAETTKASPNRVSSSSCPTKIDHFFAVADQEFIVDGAQLFQLDHWRIEKVLPIHKVFPKIPQNIDAIVFEPINRKVIFFTRTENGSYAYIYFFSLHFNEYLREYERLVRGYPTNVTGAIQASNGKILLVDQNSNLFELNVITFNVTVYQGKDFRSFPRNVRGAFQLTDEIYLLMKPREFIVYNRVTTDAEGNSIIELMC</sequence>
<evidence type="ECO:0000256" key="4">
    <source>
        <dbReference type="ARBA" id="ARBA00022729"/>
    </source>
</evidence>
<dbReference type="AlphaFoldDB" id="A0AAF3FKE7"/>
<dbReference type="SUPFAM" id="SSF55486">
    <property type="entry name" value="Metalloproteases ('zincins'), catalytic domain"/>
    <property type="match status" value="1"/>
</dbReference>
<keyword evidence="10" id="KW-0106">Calcium</keyword>
<dbReference type="InterPro" id="IPR021190">
    <property type="entry name" value="Pept_M10A"/>
</dbReference>
<evidence type="ECO:0000256" key="1">
    <source>
        <dbReference type="ARBA" id="ARBA00010370"/>
    </source>
</evidence>
<feature type="binding site" evidence="10">
    <location>
        <position position="301"/>
    </location>
    <ligand>
        <name>Ca(2+)</name>
        <dbReference type="ChEBI" id="CHEBI:29108"/>
        <label>4</label>
    </ligand>
</feature>
<evidence type="ECO:0000256" key="7">
    <source>
        <dbReference type="ARBA" id="ARBA00023049"/>
    </source>
</evidence>
<feature type="binding site" evidence="10">
    <location>
        <position position="126"/>
    </location>
    <ligand>
        <name>Zn(2+)</name>
        <dbReference type="ChEBI" id="CHEBI:29105"/>
        <label>1</label>
    </ligand>
</feature>
<keyword evidence="5" id="KW-0378">Hydrolase</keyword>
<keyword evidence="6 9" id="KW-0862">Zinc</keyword>
<feature type="binding site" evidence="9">
    <location>
        <position position="167"/>
    </location>
    <ligand>
        <name>Zn(2+)</name>
        <dbReference type="ChEBI" id="CHEBI:29105"/>
        <label>2</label>
        <note>catalytic</note>
    </ligand>
</feature>
<comment type="cofactor">
    <cofactor evidence="10">
        <name>Zn(2+)</name>
        <dbReference type="ChEBI" id="CHEBI:29105"/>
    </cofactor>
    <text evidence="10">Binds 2 Zn(2+) ions per subunit.</text>
</comment>
<comment type="cofactor">
    <cofactor evidence="10">
        <name>Ca(2+)</name>
        <dbReference type="ChEBI" id="CHEBI:29108"/>
    </cofactor>
    <text evidence="10">Can bind about 5 Ca(2+) ions per subunit.</text>
</comment>
<dbReference type="GO" id="GO:0031012">
    <property type="term" value="C:extracellular matrix"/>
    <property type="evidence" value="ECO:0007669"/>
    <property type="project" value="InterPro"/>
</dbReference>
<dbReference type="Gene3D" id="2.110.10.10">
    <property type="entry name" value="Hemopexin-like domain"/>
    <property type="match status" value="1"/>
</dbReference>
<evidence type="ECO:0000313" key="13">
    <source>
        <dbReference type="WBParaSite" id="MBELARI_LOCUS7370"/>
    </source>
</evidence>
<feature type="binding site" evidence="10">
    <location>
        <position position="181"/>
    </location>
    <ligand>
        <name>Zn(2+)</name>
        <dbReference type="ChEBI" id="CHEBI:29105"/>
        <label>2</label>
        <note>catalytic</note>
    </ligand>
</feature>
<evidence type="ECO:0000313" key="12">
    <source>
        <dbReference type="Proteomes" id="UP000887575"/>
    </source>
</evidence>
<dbReference type="InterPro" id="IPR001818">
    <property type="entry name" value="Pept_M10_metallopeptidase"/>
</dbReference>
<comment type="similarity">
    <text evidence="1">Belongs to the peptidase M10A family.</text>
</comment>
<feature type="binding site" evidence="10">
    <location>
        <position position="135"/>
    </location>
    <ligand>
        <name>Zn(2+)</name>
        <dbReference type="ChEBI" id="CHEBI:29105"/>
        <label>1</label>
    </ligand>
</feature>
<feature type="domain" description="Peptidase metallopeptidase" evidence="11">
    <location>
        <begin position="45"/>
        <end position="214"/>
    </location>
</feature>
<feature type="binding site" evidence="9">
    <location>
        <position position="173"/>
    </location>
    <ligand>
        <name>Zn(2+)</name>
        <dbReference type="ChEBI" id="CHEBI:29105"/>
        <label>2</label>
        <note>catalytic</note>
    </ligand>
</feature>
<evidence type="ECO:0000256" key="9">
    <source>
        <dbReference type="PIRSR" id="PIRSR001191-2"/>
    </source>
</evidence>
<feature type="binding site" evidence="10">
    <location>
        <position position="118"/>
    </location>
    <ligand>
        <name>Ca(2+)</name>
        <dbReference type="ChEBI" id="CHEBI:29108"/>
        <label>3</label>
    </ligand>
</feature>
<dbReference type="PANTHER" id="PTHR10201">
    <property type="entry name" value="MATRIX METALLOPROTEINASE"/>
    <property type="match status" value="1"/>
</dbReference>
<evidence type="ECO:0000259" key="11">
    <source>
        <dbReference type="SMART" id="SM00235"/>
    </source>
</evidence>
<dbReference type="PIRSF" id="PIRSF001191">
    <property type="entry name" value="Peptidase_M10A_matrix"/>
    <property type="match status" value="1"/>
</dbReference>
<dbReference type="GO" id="GO:0004222">
    <property type="term" value="F:metalloendopeptidase activity"/>
    <property type="evidence" value="ECO:0007669"/>
    <property type="project" value="InterPro"/>
</dbReference>
<dbReference type="GO" id="GO:0008270">
    <property type="term" value="F:zinc ion binding"/>
    <property type="evidence" value="ECO:0007669"/>
    <property type="project" value="InterPro"/>
</dbReference>
<evidence type="ECO:0000256" key="6">
    <source>
        <dbReference type="ARBA" id="ARBA00022833"/>
    </source>
</evidence>
<organism evidence="12 13">
    <name type="scientific">Mesorhabditis belari</name>
    <dbReference type="NCBI Taxonomy" id="2138241"/>
    <lineage>
        <taxon>Eukaryota</taxon>
        <taxon>Metazoa</taxon>
        <taxon>Ecdysozoa</taxon>
        <taxon>Nematoda</taxon>
        <taxon>Chromadorea</taxon>
        <taxon>Rhabditida</taxon>
        <taxon>Rhabditina</taxon>
        <taxon>Rhabditomorpha</taxon>
        <taxon>Rhabditoidea</taxon>
        <taxon>Rhabditidae</taxon>
        <taxon>Mesorhabditinae</taxon>
        <taxon>Mesorhabditis</taxon>
    </lineage>
</organism>
<dbReference type="GO" id="GO:0030198">
    <property type="term" value="P:extracellular matrix organization"/>
    <property type="evidence" value="ECO:0007669"/>
    <property type="project" value="TreeGrafter"/>
</dbReference>
<keyword evidence="4" id="KW-0732">Signal</keyword>
<dbReference type="GO" id="GO:0030574">
    <property type="term" value="P:collagen catabolic process"/>
    <property type="evidence" value="ECO:0007669"/>
    <property type="project" value="TreeGrafter"/>
</dbReference>
<feature type="binding site" evidence="9">
    <location>
        <position position="163"/>
    </location>
    <ligand>
        <name>Zn(2+)</name>
        <dbReference type="ChEBI" id="CHEBI:29105"/>
        <label>2</label>
        <note>catalytic</note>
    </ligand>
</feature>
<dbReference type="SMART" id="SM00235">
    <property type="entry name" value="ZnMc"/>
    <property type="match status" value="1"/>
</dbReference>